<dbReference type="SUPFAM" id="SSF102114">
    <property type="entry name" value="Radical SAM enzymes"/>
    <property type="match status" value="1"/>
</dbReference>
<dbReference type="PANTHER" id="PTHR30352:SF4">
    <property type="entry name" value="PYRUVATE FORMATE-LYASE 2-ACTIVATING ENZYME"/>
    <property type="match status" value="1"/>
</dbReference>
<protein>
    <submittedName>
        <fullName evidence="12">Glycyl-radical enzyme activating protein</fullName>
    </submittedName>
</protein>
<dbReference type="InterPro" id="IPR017896">
    <property type="entry name" value="4Fe4S_Fe-S-bd"/>
</dbReference>
<dbReference type="InterPro" id="IPR017900">
    <property type="entry name" value="4Fe4S_Fe_S_CS"/>
</dbReference>
<dbReference type="PROSITE" id="PS01087">
    <property type="entry name" value="RADICAL_ACTIVATING"/>
    <property type="match status" value="1"/>
</dbReference>
<gene>
    <name evidence="12" type="ORF">H9Q79_05370</name>
</gene>
<keyword evidence="5" id="KW-0479">Metal-binding</keyword>
<keyword evidence="6" id="KW-0560">Oxidoreductase</keyword>
<evidence type="ECO:0000256" key="3">
    <source>
        <dbReference type="ARBA" id="ARBA00022485"/>
    </source>
</evidence>
<feature type="domain" description="Radical SAM core" evidence="11">
    <location>
        <begin position="14"/>
        <end position="294"/>
    </location>
</feature>
<keyword evidence="13" id="KW-1185">Reference proteome</keyword>
<sequence>MYGKVFNIERYHYTDGTGIRILVFLKGCTLSCPWCSNPESQSPRNEMAFNANKCLKCGRCIPACPNGAISLKDGEIVTDRKLCTSCGACVDRCFYDARTLFGRDMTVDQVMTEVLKDKNYFVRSKGGVTFSGGEAALQPEFVRECIRRCRLEFIDTAIETAGAVPWEMLYRAVEHAGEILFDLKTLDDRRFKEFSSYPTAHILENLQKLCSAGKKVRIRCPIIPGVNKDQEFISQVIGIAKENHIRQIDLLPFHQLGSYKYRTIGREYTFGDLKTMNKEEVSDLEMLVRNAGLDCVVGG</sequence>
<dbReference type="Gene3D" id="3.30.70.20">
    <property type="match status" value="2"/>
</dbReference>
<dbReference type="EMBL" id="CP060635">
    <property type="protein sequence ID" value="QNM09720.1"/>
    <property type="molecule type" value="Genomic_DNA"/>
</dbReference>
<dbReference type="InterPro" id="IPR058240">
    <property type="entry name" value="rSAM_sf"/>
</dbReference>
<dbReference type="RefSeq" id="WP_249329350.1">
    <property type="nucleotide sequence ID" value="NZ_CP060635.1"/>
</dbReference>
<feature type="domain" description="4Fe-4S ferredoxin-type" evidence="10">
    <location>
        <begin position="45"/>
        <end position="74"/>
    </location>
</feature>
<organism evidence="12 13">
    <name type="scientific">Wansuia hejianensis</name>
    <dbReference type="NCBI Taxonomy" id="2763667"/>
    <lineage>
        <taxon>Bacteria</taxon>
        <taxon>Bacillati</taxon>
        <taxon>Bacillota</taxon>
        <taxon>Clostridia</taxon>
        <taxon>Lachnospirales</taxon>
        <taxon>Lachnospiraceae</taxon>
        <taxon>Wansuia</taxon>
    </lineage>
</organism>
<comment type="cofactor">
    <cofactor evidence="1">
        <name>[4Fe-4S] cluster</name>
        <dbReference type="ChEBI" id="CHEBI:49883"/>
    </cofactor>
</comment>
<dbReference type="SFLD" id="SFLDS00029">
    <property type="entry name" value="Radical_SAM"/>
    <property type="match status" value="1"/>
</dbReference>
<evidence type="ECO:0000256" key="4">
    <source>
        <dbReference type="ARBA" id="ARBA00022691"/>
    </source>
</evidence>
<dbReference type="InterPro" id="IPR040074">
    <property type="entry name" value="BssD/PflA/YjjW"/>
</dbReference>
<evidence type="ECO:0000313" key="12">
    <source>
        <dbReference type="EMBL" id="QNM09720.1"/>
    </source>
</evidence>
<evidence type="ECO:0000256" key="1">
    <source>
        <dbReference type="ARBA" id="ARBA00001966"/>
    </source>
</evidence>
<dbReference type="PANTHER" id="PTHR30352">
    <property type="entry name" value="PYRUVATE FORMATE-LYASE-ACTIVATING ENZYME"/>
    <property type="match status" value="1"/>
</dbReference>
<dbReference type="GO" id="GO:0051539">
    <property type="term" value="F:4 iron, 4 sulfur cluster binding"/>
    <property type="evidence" value="ECO:0007669"/>
    <property type="project" value="UniProtKB-KW"/>
</dbReference>
<evidence type="ECO:0000256" key="7">
    <source>
        <dbReference type="ARBA" id="ARBA00023004"/>
    </source>
</evidence>
<evidence type="ECO:0000259" key="11">
    <source>
        <dbReference type="PROSITE" id="PS51918"/>
    </source>
</evidence>
<dbReference type="InterPro" id="IPR012839">
    <property type="entry name" value="Organic_radical_activase"/>
</dbReference>
<dbReference type="GO" id="GO:0046872">
    <property type="term" value="F:metal ion binding"/>
    <property type="evidence" value="ECO:0007669"/>
    <property type="project" value="UniProtKB-KW"/>
</dbReference>
<dbReference type="Proteomes" id="UP000515860">
    <property type="component" value="Chromosome"/>
</dbReference>
<dbReference type="SFLD" id="SFLDG01066">
    <property type="entry name" value="organic_radical-activating_enz"/>
    <property type="match status" value="1"/>
</dbReference>
<name>A0A7G9GFY8_9FIRM</name>
<evidence type="ECO:0000256" key="2">
    <source>
        <dbReference type="ARBA" id="ARBA00009777"/>
    </source>
</evidence>
<dbReference type="KEGG" id="whj:H9Q79_05370"/>
<dbReference type="NCBIfam" id="TIGR02494">
    <property type="entry name" value="PFLE_PFLC"/>
    <property type="match status" value="1"/>
</dbReference>
<dbReference type="InterPro" id="IPR007197">
    <property type="entry name" value="rSAM"/>
</dbReference>
<keyword evidence="7" id="KW-0408">Iron</keyword>
<comment type="catalytic activity">
    <reaction evidence="9">
        <text>glycyl-[protein] + reduced [flavodoxin] + S-adenosyl-L-methionine = glycin-2-yl radical-[protein] + semiquinone [flavodoxin] + 5'-deoxyadenosine + L-methionine + H(+)</text>
        <dbReference type="Rhea" id="RHEA:61976"/>
        <dbReference type="Rhea" id="RHEA-COMP:10622"/>
        <dbReference type="Rhea" id="RHEA-COMP:14480"/>
        <dbReference type="Rhea" id="RHEA-COMP:15993"/>
        <dbReference type="Rhea" id="RHEA-COMP:15994"/>
        <dbReference type="ChEBI" id="CHEBI:15378"/>
        <dbReference type="ChEBI" id="CHEBI:17319"/>
        <dbReference type="ChEBI" id="CHEBI:29947"/>
        <dbReference type="ChEBI" id="CHEBI:32722"/>
        <dbReference type="ChEBI" id="CHEBI:57618"/>
        <dbReference type="ChEBI" id="CHEBI:57844"/>
        <dbReference type="ChEBI" id="CHEBI:59789"/>
        <dbReference type="ChEBI" id="CHEBI:140311"/>
    </reaction>
</comment>
<keyword evidence="4" id="KW-0949">S-adenosyl-L-methionine</keyword>
<reference evidence="12 13" key="1">
    <citation type="submission" date="2020-08" db="EMBL/GenBank/DDBJ databases">
        <authorList>
            <person name="Liu C."/>
            <person name="Sun Q."/>
        </authorList>
    </citation>
    <scope>NUCLEOTIDE SEQUENCE [LARGE SCALE GENOMIC DNA]</scope>
    <source>
        <strain evidence="12 13">NSJ-29</strain>
    </source>
</reference>
<keyword evidence="8" id="KW-0411">Iron-sulfur</keyword>
<accession>A0A7G9GFY8</accession>
<dbReference type="PROSITE" id="PS51379">
    <property type="entry name" value="4FE4S_FER_2"/>
    <property type="match status" value="2"/>
</dbReference>
<dbReference type="CDD" id="cd01335">
    <property type="entry name" value="Radical_SAM"/>
    <property type="match status" value="1"/>
</dbReference>
<dbReference type="InterPro" id="IPR034457">
    <property type="entry name" value="Organic_radical-activating"/>
</dbReference>
<dbReference type="GO" id="GO:0016491">
    <property type="term" value="F:oxidoreductase activity"/>
    <property type="evidence" value="ECO:0007669"/>
    <property type="project" value="UniProtKB-KW"/>
</dbReference>
<keyword evidence="3" id="KW-0004">4Fe-4S</keyword>
<evidence type="ECO:0000256" key="6">
    <source>
        <dbReference type="ARBA" id="ARBA00023002"/>
    </source>
</evidence>
<evidence type="ECO:0000256" key="8">
    <source>
        <dbReference type="ARBA" id="ARBA00023014"/>
    </source>
</evidence>
<dbReference type="Pfam" id="PF00037">
    <property type="entry name" value="Fer4"/>
    <property type="match status" value="2"/>
</dbReference>
<evidence type="ECO:0000256" key="9">
    <source>
        <dbReference type="ARBA" id="ARBA00047365"/>
    </source>
</evidence>
<dbReference type="PROSITE" id="PS00198">
    <property type="entry name" value="4FE4S_FER_1"/>
    <property type="match status" value="1"/>
</dbReference>
<evidence type="ECO:0000259" key="10">
    <source>
        <dbReference type="PROSITE" id="PS51379"/>
    </source>
</evidence>
<dbReference type="Pfam" id="PF04055">
    <property type="entry name" value="Radical_SAM"/>
    <property type="match status" value="1"/>
</dbReference>
<dbReference type="AlphaFoldDB" id="A0A7G9GFY8"/>
<dbReference type="SUPFAM" id="SSF54862">
    <property type="entry name" value="4Fe-4S ferredoxins"/>
    <property type="match status" value="1"/>
</dbReference>
<evidence type="ECO:0000313" key="13">
    <source>
        <dbReference type="Proteomes" id="UP000515860"/>
    </source>
</evidence>
<proteinExistence type="inferred from homology"/>
<feature type="domain" description="4Fe-4S ferredoxin-type" evidence="10">
    <location>
        <begin position="75"/>
        <end position="103"/>
    </location>
</feature>
<dbReference type="PROSITE" id="PS51918">
    <property type="entry name" value="RADICAL_SAM"/>
    <property type="match status" value="1"/>
</dbReference>
<dbReference type="PIRSF" id="PIRSF000371">
    <property type="entry name" value="PFL_act_enz"/>
    <property type="match status" value="1"/>
</dbReference>
<comment type="similarity">
    <text evidence="2">Belongs to the organic radical-activating enzymes family.</text>
</comment>
<dbReference type="SFLD" id="SFLDG01118">
    <property type="entry name" value="activating_enzymes__group_2"/>
    <property type="match status" value="1"/>
</dbReference>
<evidence type="ECO:0000256" key="5">
    <source>
        <dbReference type="ARBA" id="ARBA00022723"/>
    </source>
</evidence>
<dbReference type="Gene3D" id="3.80.30.10">
    <property type="entry name" value="pyruvate-formate lyase- activating enzyme"/>
    <property type="match status" value="1"/>
</dbReference>
<dbReference type="InterPro" id="IPR001989">
    <property type="entry name" value="Radical_activat_CS"/>
</dbReference>